<accession>A0A1G8RR81</accession>
<name>A0A1G8RR81_BACOV</name>
<sequence length="227" mass="25341">MNKFYLFLVFMVGILVSSCEDDYYEQTSIDKIPEWVKNRVSAEELESLFFLSEKYDINFFELSNNEHYTTLKEFLNGQITKADTDENFMYVRVKTRGESGSGTGGGSEGGSEGEETNSLGNCNKEFYSGKIGVFKLIKATVYFGYSYANNELKEITSMDIDVVANIASPVPYWVGRGPSYEISDDKKMINYLITGDIRYKVEGSGGIGLELTLKTFDGLSGSVSPNI</sequence>
<feature type="compositionally biased region" description="Gly residues" evidence="1">
    <location>
        <begin position="99"/>
        <end position="110"/>
    </location>
</feature>
<evidence type="ECO:0000313" key="2">
    <source>
        <dbReference type="EMBL" id="SDJ19584.1"/>
    </source>
</evidence>
<dbReference type="Proteomes" id="UP000181870">
    <property type="component" value="Unassembled WGS sequence"/>
</dbReference>
<reference evidence="3" key="1">
    <citation type="submission" date="2016-10" db="EMBL/GenBank/DDBJ databases">
        <authorList>
            <person name="Varghese N."/>
            <person name="Submissions S."/>
        </authorList>
    </citation>
    <scope>NUCLEOTIDE SEQUENCE [LARGE SCALE GENOMIC DNA]</scope>
    <source>
        <strain evidence="3">NLAE-zl-C57</strain>
    </source>
</reference>
<organism evidence="2 3">
    <name type="scientific">Bacteroides ovatus</name>
    <dbReference type="NCBI Taxonomy" id="28116"/>
    <lineage>
        <taxon>Bacteria</taxon>
        <taxon>Pseudomonadati</taxon>
        <taxon>Bacteroidota</taxon>
        <taxon>Bacteroidia</taxon>
        <taxon>Bacteroidales</taxon>
        <taxon>Bacteroidaceae</taxon>
        <taxon>Bacteroides</taxon>
    </lineage>
</organism>
<proteinExistence type="predicted"/>
<dbReference type="PROSITE" id="PS51257">
    <property type="entry name" value="PROKAR_LIPOPROTEIN"/>
    <property type="match status" value="1"/>
</dbReference>
<dbReference type="AlphaFoldDB" id="A0A1G8RR81"/>
<protein>
    <submittedName>
        <fullName evidence="2">Uncharacterized protein</fullName>
    </submittedName>
</protein>
<evidence type="ECO:0000256" key="1">
    <source>
        <dbReference type="SAM" id="MobiDB-lite"/>
    </source>
</evidence>
<evidence type="ECO:0000313" key="3">
    <source>
        <dbReference type="Proteomes" id="UP000181870"/>
    </source>
</evidence>
<gene>
    <name evidence="2" type="ORF">SAMN05192582_11522</name>
</gene>
<dbReference type="EMBL" id="FNDO01000152">
    <property type="protein sequence ID" value="SDJ19584.1"/>
    <property type="molecule type" value="Genomic_DNA"/>
</dbReference>
<feature type="region of interest" description="Disordered" evidence="1">
    <location>
        <begin position="96"/>
        <end position="117"/>
    </location>
</feature>
<dbReference type="RefSeq" id="WP_074638979.1">
    <property type="nucleotide sequence ID" value="NZ_FNDO01000152.1"/>
</dbReference>